<evidence type="ECO:0000313" key="2">
    <source>
        <dbReference type="EMBL" id="ABS61736.1"/>
    </source>
</evidence>
<dbReference type="EMBL" id="CP000774">
    <property type="protein sequence ID" value="ABS61736.1"/>
    <property type="molecule type" value="Genomic_DNA"/>
</dbReference>
<feature type="domain" description="HPr kinase/phosphorylase C-terminal" evidence="1">
    <location>
        <begin position="2"/>
        <end position="85"/>
    </location>
</feature>
<dbReference type="GO" id="GO:0000155">
    <property type="term" value="F:phosphorelay sensor kinase activity"/>
    <property type="evidence" value="ECO:0007669"/>
    <property type="project" value="InterPro"/>
</dbReference>
<evidence type="ECO:0000313" key="3">
    <source>
        <dbReference type="Proteomes" id="UP000006377"/>
    </source>
</evidence>
<gene>
    <name evidence="2" type="ordered locus">Plav_0113</name>
</gene>
<evidence type="ECO:0000259" key="1">
    <source>
        <dbReference type="Pfam" id="PF07475"/>
    </source>
</evidence>
<dbReference type="SUPFAM" id="SSF53795">
    <property type="entry name" value="PEP carboxykinase-like"/>
    <property type="match status" value="1"/>
</dbReference>
<protein>
    <submittedName>
        <fullName evidence="2">HPr kinase</fullName>
    </submittedName>
</protein>
<dbReference type="HOGENOM" id="CLU_052030_2_2_5"/>
<keyword evidence="2" id="KW-0418">Kinase</keyword>
<accession>A7HPA3</accession>
<dbReference type="AlphaFoldDB" id="A7HPA3"/>
<dbReference type="KEGG" id="pla:Plav_0113"/>
<dbReference type="Gene3D" id="3.40.50.300">
    <property type="entry name" value="P-loop containing nucleotide triphosphate hydrolases"/>
    <property type="match status" value="1"/>
</dbReference>
<keyword evidence="3" id="KW-1185">Reference proteome</keyword>
<name>A7HPA3_PARL1</name>
<dbReference type="InterPro" id="IPR011104">
    <property type="entry name" value="Hpr_kin/Pase_C"/>
</dbReference>
<dbReference type="Proteomes" id="UP000006377">
    <property type="component" value="Chromosome"/>
</dbReference>
<keyword evidence="2" id="KW-0808">Transferase</keyword>
<dbReference type="GO" id="GO:0006109">
    <property type="term" value="P:regulation of carbohydrate metabolic process"/>
    <property type="evidence" value="ECO:0007669"/>
    <property type="project" value="InterPro"/>
</dbReference>
<proteinExistence type="predicted"/>
<organism evidence="2 3">
    <name type="scientific">Parvibaculum lavamentivorans (strain DS-1 / DSM 13023 / NCIMB 13966)</name>
    <dbReference type="NCBI Taxonomy" id="402881"/>
    <lineage>
        <taxon>Bacteria</taxon>
        <taxon>Pseudomonadati</taxon>
        <taxon>Pseudomonadota</taxon>
        <taxon>Alphaproteobacteria</taxon>
        <taxon>Hyphomicrobiales</taxon>
        <taxon>Parvibaculaceae</taxon>
        <taxon>Parvibaculum</taxon>
    </lineage>
</organism>
<reference evidence="2 3" key="1">
    <citation type="journal article" date="2011" name="Stand. Genomic Sci.">
        <title>Complete genome sequence of Parvibaculum lavamentivorans type strain (DS-1(T)).</title>
        <authorList>
            <person name="Schleheck D."/>
            <person name="Weiss M."/>
            <person name="Pitluck S."/>
            <person name="Bruce D."/>
            <person name="Land M.L."/>
            <person name="Han S."/>
            <person name="Saunders E."/>
            <person name="Tapia R."/>
            <person name="Detter C."/>
            <person name="Brettin T."/>
            <person name="Han J."/>
            <person name="Woyke T."/>
            <person name="Goodwin L."/>
            <person name="Pennacchio L."/>
            <person name="Nolan M."/>
            <person name="Cook A.M."/>
            <person name="Kjelleberg S."/>
            <person name="Thomas T."/>
        </authorList>
    </citation>
    <scope>NUCLEOTIDE SEQUENCE [LARGE SCALE GENOMIC DNA]</scope>
    <source>
        <strain evidence="3">DS-1 / DSM 13023 / NCIMB 13966</strain>
    </source>
</reference>
<dbReference type="OrthoDB" id="8326226at2"/>
<sequence length="158" mass="16511">MAAPLTIHGTCVACGARAVLLRGPSGAGKSDLAFRLIRDDASGETRLVADDQVALRLDGSQLVARAPAALAGALELRGLGLLAMPSRAEAVLSLIVDLVPRAEVPRLPEARYEEMLGVRLPLIALHAFDISAAAKLRLALETLPDGGFPSDDGRFGPR</sequence>
<dbReference type="GO" id="GO:0005524">
    <property type="term" value="F:ATP binding"/>
    <property type="evidence" value="ECO:0007669"/>
    <property type="project" value="InterPro"/>
</dbReference>
<dbReference type="Pfam" id="PF07475">
    <property type="entry name" value="Hpr_kinase_C"/>
    <property type="match status" value="1"/>
</dbReference>
<dbReference type="RefSeq" id="WP_011995027.1">
    <property type="nucleotide sequence ID" value="NC_009719.1"/>
</dbReference>
<dbReference type="InterPro" id="IPR027417">
    <property type="entry name" value="P-loop_NTPase"/>
</dbReference>
<dbReference type="STRING" id="402881.Plav_0113"/>
<dbReference type="eggNOG" id="COG1493">
    <property type="taxonomic scope" value="Bacteria"/>
</dbReference>